<protein>
    <recommendedName>
        <fullName evidence="3">Pectate lyase superfamily protein domain-containing protein</fullName>
    </recommendedName>
</protein>
<name>X0ZAN5_9ZZZZ</name>
<reference evidence="2" key="1">
    <citation type="journal article" date="2014" name="Front. Microbiol.">
        <title>High frequency of phylogenetically diverse reductive dehalogenase-homologous genes in deep subseafloor sedimentary metagenomes.</title>
        <authorList>
            <person name="Kawai M."/>
            <person name="Futagami T."/>
            <person name="Toyoda A."/>
            <person name="Takaki Y."/>
            <person name="Nishi S."/>
            <person name="Hori S."/>
            <person name="Arai W."/>
            <person name="Tsubouchi T."/>
            <person name="Morono Y."/>
            <person name="Uchiyama I."/>
            <person name="Ito T."/>
            <person name="Fujiyama A."/>
            <person name="Inagaki F."/>
            <person name="Takami H."/>
        </authorList>
    </citation>
    <scope>NUCLEOTIDE SEQUENCE</scope>
    <source>
        <strain evidence="2">Expedition CK06-06</strain>
    </source>
</reference>
<feature type="region of interest" description="Disordered" evidence="1">
    <location>
        <begin position="54"/>
        <end position="93"/>
    </location>
</feature>
<dbReference type="Gene3D" id="2.160.20.10">
    <property type="entry name" value="Single-stranded right-handed beta-helix, Pectin lyase-like"/>
    <property type="match status" value="1"/>
</dbReference>
<dbReference type="InterPro" id="IPR011050">
    <property type="entry name" value="Pectin_lyase_fold/virulence"/>
</dbReference>
<dbReference type="AlphaFoldDB" id="X0ZAN5"/>
<feature type="compositionally biased region" description="Polar residues" evidence="1">
    <location>
        <begin position="58"/>
        <end position="70"/>
    </location>
</feature>
<comment type="caution">
    <text evidence="2">The sequence shown here is derived from an EMBL/GenBank/DDBJ whole genome shotgun (WGS) entry which is preliminary data.</text>
</comment>
<dbReference type="EMBL" id="BART01006081">
    <property type="protein sequence ID" value="GAG57463.1"/>
    <property type="molecule type" value="Genomic_DNA"/>
</dbReference>
<proteinExistence type="predicted"/>
<accession>X0ZAN5</accession>
<evidence type="ECO:0000256" key="1">
    <source>
        <dbReference type="SAM" id="MobiDB-lite"/>
    </source>
</evidence>
<organism evidence="2">
    <name type="scientific">marine sediment metagenome</name>
    <dbReference type="NCBI Taxonomy" id="412755"/>
    <lineage>
        <taxon>unclassified sequences</taxon>
        <taxon>metagenomes</taxon>
        <taxon>ecological metagenomes</taxon>
    </lineage>
</organism>
<sequence length="252" mass="26922">MAQQIRNNGETGLVARTKTNENFTELYADKLTSEQLTDLTDSGDSALHYHATDRARSNHTGTQTVSTISDFDTEVSNNSSVSANTTHKTSDGSDHTFIDQSVISGATPTLTGTNFTGIPNGGLTTNPLARANHTGTQLANTISDFDAQVKLNFNYNALSYLTGDGIVDDYSALYDLINTTIDGDDATIYFQVGTYKLGTSLSIPSNVNIKMEIGAMFSIDTGKELSINGGIEAGYYQIFDGVVVGKFNVPAV</sequence>
<gene>
    <name evidence="2" type="ORF">S01H4_13826</name>
</gene>
<dbReference type="SUPFAM" id="SSF51126">
    <property type="entry name" value="Pectin lyase-like"/>
    <property type="match status" value="1"/>
</dbReference>
<evidence type="ECO:0008006" key="3">
    <source>
        <dbReference type="Google" id="ProtNLM"/>
    </source>
</evidence>
<evidence type="ECO:0000313" key="2">
    <source>
        <dbReference type="EMBL" id="GAG57463.1"/>
    </source>
</evidence>
<dbReference type="InterPro" id="IPR012334">
    <property type="entry name" value="Pectin_lyas_fold"/>
</dbReference>